<evidence type="ECO:0000313" key="2">
    <source>
        <dbReference type="EMBL" id="ETO20580.1"/>
    </source>
</evidence>
<dbReference type="Proteomes" id="UP000023152">
    <property type="component" value="Unassembled WGS sequence"/>
</dbReference>
<gene>
    <name evidence="2" type="ORF">RFI_16636</name>
</gene>
<reference evidence="2 3" key="1">
    <citation type="journal article" date="2013" name="Curr. Biol.">
        <title>The Genome of the Foraminiferan Reticulomyxa filosa.</title>
        <authorList>
            <person name="Glockner G."/>
            <person name="Hulsmann N."/>
            <person name="Schleicher M."/>
            <person name="Noegel A.A."/>
            <person name="Eichinger L."/>
            <person name="Gallinger C."/>
            <person name="Pawlowski J."/>
            <person name="Sierra R."/>
            <person name="Euteneuer U."/>
            <person name="Pillet L."/>
            <person name="Moustafa A."/>
            <person name="Platzer M."/>
            <person name="Groth M."/>
            <person name="Szafranski K."/>
            <person name="Schliwa M."/>
        </authorList>
    </citation>
    <scope>NUCLEOTIDE SEQUENCE [LARGE SCALE GENOMIC DNA]</scope>
</reference>
<feature type="region of interest" description="Disordered" evidence="1">
    <location>
        <begin position="91"/>
        <end position="117"/>
    </location>
</feature>
<comment type="caution">
    <text evidence="2">The sequence shown here is derived from an EMBL/GenBank/DDBJ whole genome shotgun (WGS) entry which is preliminary data.</text>
</comment>
<name>X6N2T1_RETFI</name>
<protein>
    <submittedName>
        <fullName evidence="2">Uncharacterized protein</fullName>
    </submittedName>
</protein>
<feature type="non-terminal residue" evidence="2">
    <location>
        <position position="117"/>
    </location>
</feature>
<dbReference type="AlphaFoldDB" id="X6N2T1"/>
<sequence>MEKGITVKGIRVHFSWMQWQQMKPTVQGLKHEAKLNRKKKAKETKQKWISTFPRSLDDPVTLGGLLQPRSERMQNVTTILHDSWYCAEANTTNEKKNNNNNNNEKNEEKKIKKMIIK</sequence>
<evidence type="ECO:0000256" key="1">
    <source>
        <dbReference type="SAM" id="MobiDB-lite"/>
    </source>
</evidence>
<proteinExistence type="predicted"/>
<evidence type="ECO:0000313" key="3">
    <source>
        <dbReference type="Proteomes" id="UP000023152"/>
    </source>
</evidence>
<organism evidence="2 3">
    <name type="scientific">Reticulomyxa filosa</name>
    <dbReference type="NCBI Taxonomy" id="46433"/>
    <lineage>
        <taxon>Eukaryota</taxon>
        <taxon>Sar</taxon>
        <taxon>Rhizaria</taxon>
        <taxon>Retaria</taxon>
        <taxon>Foraminifera</taxon>
        <taxon>Monothalamids</taxon>
        <taxon>Reticulomyxidae</taxon>
        <taxon>Reticulomyxa</taxon>
    </lineage>
</organism>
<keyword evidence="3" id="KW-1185">Reference proteome</keyword>
<accession>X6N2T1</accession>
<dbReference type="EMBL" id="ASPP01012474">
    <property type="protein sequence ID" value="ETO20580.1"/>
    <property type="molecule type" value="Genomic_DNA"/>
</dbReference>